<dbReference type="AlphaFoldDB" id="A0AAX4AIR6"/>
<evidence type="ECO:0000259" key="3">
    <source>
        <dbReference type="Pfam" id="PF00724"/>
    </source>
</evidence>
<dbReference type="GO" id="GO:0010181">
    <property type="term" value="F:FMN binding"/>
    <property type="evidence" value="ECO:0007669"/>
    <property type="project" value="InterPro"/>
</dbReference>
<evidence type="ECO:0000313" key="4">
    <source>
        <dbReference type="EMBL" id="WMX69620.1"/>
    </source>
</evidence>
<evidence type="ECO:0000313" key="5">
    <source>
        <dbReference type="Proteomes" id="UP001254658"/>
    </source>
</evidence>
<reference evidence="4" key="1">
    <citation type="journal article" date="2022" name="Microbiol. Spectr.">
        <title>Optimizing Conditions in the Acid Tolerance Test for Potential Probiotics Using Response Surface Methodology.</title>
        <authorList>
            <person name="Ko H.I."/>
            <person name="Jeong C.H."/>
            <person name="Hong S.W."/>
            <person name="Eun J.B."/>
            <person name="Kim T.W."/>
        </authorList>
    </citation>
    <scope>NUCLEOTIDE SEQUENCE</scope>
    <source>
        <strain evidence="4">KCKM 0438</strain>
    </source>
</reference>
<feature type="domain" description="NADH:flavin oxidoreductase/NADH oxidase N-terminal" evidence="3">
    <location>
        <begin position="15"/>
        <end position="338"/>
    </location>
</feature>
<sequence length="393" mass="43493">MPNQLTDHVTLRHGATLNTRIVMSPMQTHSGLKGGFVSDDTIHYYSARSQAAGMLITEFHYVSENGGPAYVPGYPEQLGAYSDAHREGLRKTAQALKKDGNKAILQIHHAGRAAVGRHVNGLDVVAPSAIDFSFLDYPVRELTLAEIDEIILDFGRATKRAIDAGFDGVEIHGANHYLLQQFFSKLSNLRTDKWGGTLDKRMAFPLAVVKEVKAIVDEYAPKDFIIGYRISPEELHGKNVGYDYKKALTLISEVIKYKLDYIHLSLWAGYNSKPENSEKSYAQLFKEILDTETKLLIVGGIFEEDKAADAIENYADLIAVARGTLLDPNFAKKITSGKGDTIIHKISPETVEYSQLTPGLLEAFSREDSLGLPPLPGGETIRNLHTGKYDIQF</sequence>
<dbReference type="InterPro" id="IPR051799">
    <property type="entry name" value="NADH_flavin_oxidoreductase"/>
</dbReference>
<dbReference type="SUPFAM" id="SSF51395">
    <property type="entry name" value="FMN-linked oxidoreductases"/>
    <property type="match status" value="1"/>
</dbReference>
<evidence type="ECO:0000256" key="2">
    <source>
        <dbReference type="ARBA" id="ARBA00023002"/>
    </source>
</evidence>
<name>A0AAX4AIR6_LACLC</name>
<reference evidence="4" key="2">
    <citation type="submission" date="2023-09" db="EMBL/GenBank/DDBJ databases">
        <authorList>
            <person name="Kim T.W."/>
        </authorList>
    </citation>
    <scope>NUCLEOTIDE SEQUENCE</scope>
    <source>
        <strain evidence="4">KCKM 0438</strain>
    </source>
</reference>
<dbReference type="EMBL" id="CP133787">
    <property type="protein sequence ID" value="WMX69620.1"/>
    <property type="molecule type" value="Genomic_DNA"/>
</dbReference>
<dbReference type="InterPro" id="IPR001155">
    <property type="entry name" value="OxRdtase_FMN_N"/>
</dbReference>
<dbReference type="CDD" id="cd04735">
    <property type="entry name" value="OYE_like_4_FMN"/>
    <property type="match status" value="1"/>
</dbReference>
<organism evidence="4 5">
    <name type="scientific">Lactococcus lactis subsp. cremoris</name>
    <name type="common">Streptococcus cremoris</name>
    <dbReference type="NCBI Taxonomy" id="1359"/>
    <lineage>
        <taxon>Bacteria</taxon>
        <taxon>Bacillati</taxon>
        <taxon>Bacillota</taxon>
        <taxon>Bacilli</taxon>
        <taxon>Lactobacillales</taxon>
        <taxon>Streptococcaceae</taxon>
        <taxon>Lactococcus</taxon>
    </lineage>
</organism>
<dbReference type="Proteomes" id="UP001254658">
    <property type="component" value="Chromosome"/>
</dbReference>
<protein>
    <submittedName>
        <fullName evidence="4">NADH-dependent flavin oxidoreductase</fullName>
    </submittedName>
</protein>
<dbReference type="GO" id="GO:0016491">
    <property type="term" value="F:oxidoreductase activity"/>
    <property type="evidence" value="ECO:0007669"/>
    <property type="project" value="UniProtKB-KW"/>
</dbReference>
<dbReference type="Gene3D" id="3.20.20.70">
    <property type="entry name" value="Aldolase class I"/>
    <property type="match status" value="1"/>
</dbReference>
<dbReference type="InterPro" id="IPR013785">
    <property type="entry name" value="Aldolase_TIM"/>
</dbReference>
<dbReference type="RefSeq" id="WP_043735496.1">
    <property type="nucleotide sequence ID" value="NZ_CP070856.1"/>
</dbReference>
<dbReference type="PANTHER" id="PTHR43656:SF2">
    <property type="entry name" value="BINDING OXIDOREDUCTASE, PUTATIVE (AFU_ORTHOLOGUE AFUA_2G08260)-RELATED"/>
    <property type="match status" value="1"/>
</dbReference>
<evidence type="ECO:0000256" key="1">
    <source>
        <dbReference type="ARBA" id="ARBA00022630"/>
    </source>
</evidence>
<keyword evidence="1" id="KW-0285">Flavoprotein</keyword>
<accession>A0AAX4AIR6</accession>
<proteinExistence type="predicted"/>
<gene>
    <name evidence="4" type="ORF">RF668_06860</name>
</gene>
<keyword evidence="2" id="KW-0560">Oxidoreductase</keyword>
<dbReference type="PANTHER" id="PTHR43656">
    <property type="entry name" value="BINDING OXIDOREDUCTASE, PUTATIVE (AFU_ORTHOLOGUE AFUA_2G08260)-RELATED"/>
    <property type="match status" value="1"/>
</dbReference>
<dbReference type="Pfam" id="PF00724">
    <property type="entry name" value="Oxidored_FMN"/>
    <property type="match status" value="1"/>
</dbReference>